<keyword evidence="2" id="KW-0255">Endonuclease</keyword>
<reference evidence="2 3" key="1">
    <citation type="submission" date="2024-05" db="EMBL/GenBank/DDBJ databases">
        <title>Genome sequence of Ponticoccus litoralis KCCM 90028.</title>
        <authorList>
            <person name="Kim J.M."/>
            <person name="Lee J.K."/>
            <person name="Choi B.J."/>
            <person name="Bayburt H."/>
            <person name="Baek J.H."/>
            <person name="Jeon C.O."/>
        </authorList>
    </citation>
    <scope>NUCLEOTIDE SEQUENCE [LARGE SCALE GENOMIC DNA]</scope>
    <source>
        <strain evidence="2 3">KCCM 90028</strain>
    </source>
</reference>
<name>A0AAW9SQA3_9RHOB</name>
<keyword evidence="2" id="KW-0378">Hydrolase</keyword>
<keyword evidence="3" id="KW-1185">Reference proteome</keyword>
<keyword evidence="2" id="KW-0540">Nuclease</keyword>
<evidence type="ECO:0000256" key="1">
    <source>
        <dbReference type="SAM" id="MobiDB-lite"/>
    </source>
</evidence>
<organism evidence="2 3">
    <name type="scientific">Ponticoccus litoralis</name>
    <dbReference type="NCBI Taxonomy" id="422297"/>
    <lineage>
        <taxon>Bacteria</taxon>
        <taxon>Pseudomonadati</taxon>
        <taxon>Pseudomonadota</taxon>
        <taxon>Alphaproteobacteria</taxon>
        <taxon>Rhodobacterales</taxon>
        <taxon>Roseobacteraceae</taxon>
        <taxon>Ponticoccus</taxon>
    </lineage>
</organism>
<proteinExistence type="predicted"/>
<dbReference type="AlphaFoldDB" id="A0AAW9SQA3"/>
<dbReference type="RefSeq" id="WP_347167664.1">
    <property type="nucleotide sequence ID" value="NZ_JBDNCH010000002.1"/>
</dbReference>
<dbReference type="GO" id="GO:0004519">
    <property type="term" value="F:endonuclease activity"/>
    <property type="evidence" value="ECO:0007669"/>
    <property type="project" value="UniProtKB-KW"/>
</dbReference>
<protein>
    <submittedName>
        <fullName evidence="2">DNA mobilization endonuclease VirD1/MobC family subunit</fullName>
    </submittedName>
</protein>
<dbReference type="Pfam" id="PF07328">
    <property type="entry name" value="VirD1"/>
    <property type="match status" value="1"/>
</dbReference>
<dbReference type="EMBL" id="JBDNCH010000002">
    <property type="protein sequence ID" value="MEN9062727.1"/>
    <property type="molecule type" value="Genomic_DNA"/>
</dbReference>
<evidence type="ECO:0000313" key="2">
    <source>
        <dbReference type="EMBL" id="MEN9062727.1"/>
    </source>
</evidence>
<dbReference type="Proteomes" id="UP001428774">
    <property type="component" value="Unassembled WGS sequence"/>
</dbReference>
<comment type="caution">
    <text evidence="2">The sequence shown here is derived from an EMBL/GenBank/DDBJ whole genome shotgun (WGS) entry which is preliminary data.</text>
</comment>
<sequence>MIRDDKGQAPWKSRRMKGGNWVGAPKTGETGRVDRPISVKMTADELTDFDREIERRGLNRNRALRIAVRRVARFVEVDTETLALLKNMDAQLSGIARNVNQIAKAANQKDDPHYQDFMKERALLGKELMRVQDKIRKIMDTAQRRGDADARLQKAGKQ</sequence>
<evidence type="ECO:0000313" key="3">
    <source>
        <dbReference type="Proteomes" id="UP001428774"/>
    </source>
</evidence>
<dbReference type="InterPro" id="IPR009933">
    <property type="entry name" value="VirD1"/>
</dbReference>
<gene>
    <name evidence="2" type="ORF">ABFB10_18795</name>
</gene>
<accession>A0AAW9SQA3</accession>
<feature type="region of interest" description="Disordered" evidence="1">
    <location>
        <begin position="1"/>
        <end position="33"/>
    </location>
</feature>